<name>A0ABZ2XEK9_9RHOO</name>
<organism evidence="2 3">
    <name type="scientific">Azonexus hydrophilus</name>
    <dbReference type="NCBI Taxonomy" id="418702"/>
    <lineage>
        <taxon>Bacteria</taxon>
        <taxon>Pseudomonadati</taxon>
        <taxon>Pseudomonadota</taxon>
        <taxon>Betaproteobacteria</taxon>
        <taxon>Rhodocyclales</taxon>
        <taxon>Azonexaceae</taxon>
        <taxon>Azonexus</taxon>
    </lineage>
</organism>
<sequence>MTIREFMSDDHRHCDDLFALAEQAAADGSLTRARSAFGDFQMAMLRHFLGEEQTLFPAFEERTGMRMGPTQVMRMEHEQMRELMVAAVDALAQDDAESFLGQLETLLIMMQQHNMKEENVLYPMCDQQLAAEQDSLIERLQGDLQTA</sequence>
<evidence type="ECO:0000313" key="2">
    <source>
        <dbReference type="EMBL" id="WZJ20971.1"/>
    </source>
</evidence>
<dbReference type="Proteomes" id="UP001479520">
    <property type="component" value="Chromosome"/>
</dbReference>
<keyword evidence="3" id="KW-1185">Reference proteome</keyword>
<dbReference type="EMBL" id="CP151406">
    <property type="protein sequence ID" value="WZJ20971.1"/>
    <property type="molecule type" value="Genomic_DNA"/>
</dbReference>
<dbReference type="RefSeq" id="WP_341743456.1">
    <property type="nucleotide sequence ID" value="NZ_CP151406.1"/>
</dbReference>
<evidence type="ECO:0000313" key="3">
    <source>
        <dbReference type="Proteomes" id="UP001479520"/>
    </source>
</evidence>
<proteinExistence type="predicted"/>
<dbReference type="PANTHER" id="PTHR39966:SF3">
    <property type="entry name" value="DUF438 DOMAIN-CONTAINING PROTEIN"/>
    <property type="match status" value="1"/>
</dbReference>
<dbReference type="Gene3D" id="1.20.120.520">
    <property type="entry name" value="nmb1532 protein domain like"/>
    <property type="match status" value="1"/>
</dbReference>
<feature type="domain" description="Hemerythrin-like" evidence="1">
    <location>
        <begin position="3"/>
        <end position="125"/>
    </location>
</feature>
<accession>A0ABZ2XEK9</accession>
<dbReference type="InterPro" id="IPR012312">
    <property type="entry name" value="Hemerythrin-like"/>
</dbReference>
<reference evidence="2 3" key="1">
    <citation type="submission" date="2024-04" db="EMBL/GenBank/DDBJ databases">
        <title>Dissimilatory iodate-reducing microorganisms contribute to the enrichment of iodine in groundwater.</title>
        <authorList>
            <person name="Jiang Z."/>
        </authorList>
    </citation>
    <scope>NUCLEOTIDE SEQUENCE [LARGE SCALE GENOMIC DNA]</scope>
    <source>
        <strain evidence="2 3">NCP973</strain>
    </source>
</reference>
<dbReference type="PANTHER" id="PTHR39966">
    <property type="entry name" value="BLL2471 PROTEIN-RELATED"/>
    <property type="match status" value="1"/>
</dbReference>
<protein>
    <submittedName>
        <fullName evidence="2">Hemerythrin domain-containing protein</fullName>
    </submittedName>
</protein>
<dbReference type="Pfam" id="PF01814">
    <property type="entry name" value="Hemerythrin"/>
    <property type="match status" value="1"/>
</dbReference>
<gene>
    <name evidence="2" type="ORF">AADV58_13605</name>
</gene>
<evidence type="ECO:0000259" key="1">
    <source>
        <dbReference type="Pfam" id="PF01814"/>
    </source>
</evidence>